<evidence type="ECO:0000313" key="1">
    <source>
        <dbReference type="EMBL" id="TRY80349.1"/>
    </source>
</evidence>
<dbReference type="Proteomes" id="UP000318571">
    <property type="component" value="Chromosome 12"/>
</dbReference>
<dbReference type="CDD" id="cd00117">
    <property type="entry name" value="TFP"/>
    <property type="match status" value="1"/>
</dbReference>
<organism evidence="1 2">
    <name type="scientific">Tigriopus californicus</name>
    <name type="common">Marine copepod</name>
    <dbReference type="NCBI Taxonomy" id="6832"/>
    <lineage>
        <taxon>Eukaryota</taxon>
        <taxon>Metazoa</taxon>
        <taxon>Ecdysozoa</taxon>
        <taxon>Arthropoda</taxon>
        <taxon>Crustacea</taxon>
        <taxon>Multicrustacea</taxon>
        <taxon>Hexanauplia</taxon>
        <taxon>Copepoda</taxon>
        <taxon>Harpacticoida</taxon>
        <taxon>Harpacticidae</taxon>
        <taxon>Tigriopus</taxon>
    </lineage>
</organism>
<dbReference type="Gene3D" id="2.10.60.10">
    <property type="entry name" value="CD59"/>
    <property type="match status" value="1"/>
</dbReference>
<dbReference type="InterPro" id="IPR045860">
    <property type="entry name" value="Snake_toxin-like_sf"/>
</dbReference>
<dbReference type="SUPFAM" id="SSF57302">
    <property type="entry name" value="Snake toxin-like"/>
    <property type="match status" value="1"/>
</dbReference>
<evidence type="ECO:0000313" key="2">
    <source>
        <dbReference type="Proteomes" id="UP000318571"/>
    </source>
</evidence>
<reference evidence="1 2" key="1">
    <citation type="journal article" date="2018" name="Nat. Ecol. Evol.">
        <title>Genomic signatures of mitonuclear coevolution across populations of Tigriopus californicus.</title>
        <authorList>
            <person name="Barreto F.S."/>
            <person name="Watson E.T."/>
            <person name="Lima T.G."/>
            <person name="Willett C.S."/>
            <person name="Edmands S."/>
            <person name="Li W."/>
            <person name="Burton R.S."/>
        </authorList>
    </citation>
    <scope>NUCLEOTIDE SEQUENCE [LARGE SCALE GENOMIC DNA]</scope>
    <source>
        <strain evidence="1 2">San Diego</strain>
    </source>
</reference>
<dbReference type="AlphaFoldDB" id="A0A553PRN8"/>
<sequence length="196" mass="21165">MVNDTIHSSIGMPPFEATHDCLHPRQAFVIPSDPSTMRSLFGILAIAGIVMSEDFQCYTCENESGLMVDCGTSMGTLKQCPNEFHFCLTVQAKNAGKEETIKGCGKKELNDSAFEELNPKVKQAIKKAIETPALPKIWIDGCLDITEGESKQVQSTVCFCSTSKCNAEGSNGNSATGSEIMNSLVAFGALILRRFA</sequence>
<gene>
    <name evidence="1" type="ORF">TCAL_15451</name>
</gene>
<proteinExistence type="predicted"/>
<protein>
    <submittedName>
        <fullName evidence="1">Uncharacterized protein</fullName>
    </submittedName>
</protein>
<name>A0A553PRN8_TIGCA</name>
<accession>A0A553PRN8</accession>
<dbReference type="EMBL" id="VCGU01000001">
    <property type="protein sequence ID" value="TRY80349.1"/>
    <property type="molecule type" value="Genomic_DNA"/>
</dbReference>
<comment type="caution">
    <text evidence="1">The sequence shown here is derived from an EMBL/GenBank/DDBJ whole genome shotgun (WGS) entry which is preliminary data.</text>
</comment>
<keyword evidence="2" id="KW-1185">Reference proteome</keyword>